<dbReference type="InterPro" id="IPR045175">
    <property type="entry name" value="M28_fam"/>
</dbReference>
<proteinExistence type="inferred from homology"/>
<evidence type="ECO:0000259" key="16">
    <source>
        <dbReference type="Pfam" id="PF22248"/>
    </source>
</evidence>
<dbReference type="GO" id="GO:0005789">
    <property type="term" value="C:endoplasmic reticulum membrane"/>
    <property type="evidence" value="ECO:0007669"/>
    <property type="project" value="UniProtKB-SubCell"/>
</dbReference>
<dbReference type="InterPro" id="IPR053974">
    <property type="entry name" value="ERMP1_1-A_TM"/>
</dbReference>
<evidence type="ECO:0000256" key="4">
    <source>
        <dbReference type="ARBA" id="ARBA00022670"/>
    </source>
</evidence>
<dbReference type="Pfam" id="PF22248">
    <property type="entry name" value="ERMP1_C"/>
    <property type="match status" value="1"/>
</dbReference>
<evidence type="ECO:0000256" key="7">
    <source>
        <dbReference type="ARBA" id="ARBA00022801"/>
    </source>
</evidence>
<evidence type="ECO:0000256" key="13">
    <source>
        <dbReference type="ARBA" id="ARBA00023180"/>
    </source>
</evidence>
<keyword evidence="5 14" id="KW-0812">Transmembrane</keyword>
<keyword evidence="19" id="KW-1185">Reference proteome</keyword>
<keyword evidence="7" id="KW-0378">Hydrolase</keyword>
<dbReference type="GO" id="GO:0006508">
    <property type="term" value="P:proteolysis"/>
    <property type="evidence" value="ECO:0007669"/>
    <property type="project" value="UniProtKB-KW"/>
</dbReference>
<dbReference type="GO" id="GO:0046872">
    <property type="term" value="F:metal ion binding"/>
    <property type="evidence" value="ECO:0007669"/>
    <property type="project" value="UniProtKB-KW"/>
</dbReference>
<feature type="domain" description="Endoplasmic reticulum metallopeptidase 1/1-A TM" evidence="17">
    <location>
        <begin position="461"/>
        <end position="602"/>
    </location>
</feature>
<feature type="transmembrane region" description="Helical" evidence="14">
    <location>
        <begin position="517"/>
        <end position="539"/>
    </location>
</feature>
<dbReference type="InterPro" id="IPR053973">
    <property type="entry name" value="ERMP1-like_C"/>
</dbReference>
<comment type="similarity">
    <text evidence="3">Belongs to the peptidase M28 family.</text>
</comment>
<feature type="transmembrane region" description="Helical" evidence="14">
    <location>
        <begin position="559"/>
        <end position="583"/>
    </location>
</feature>
<evidence type="ECO:0000256" key="9">
    <source>
        <dbReference type="ARBA" id="ARBA00022833"/>
    </source>
</evidence>
<sequence length="850" mass="94752">MGSSSSEFVEEKARQHLDAITSFGPRPAGSYANEIQAVNYIVGALQAIKDTAREDVIIEIDIQRPSGSFNLAFFDGFSSVYRNVTNIVVRITPKESYPPKNTVLVNGHFDSVPGSPGASDDVVSCAVMLEVIRCLTHTHSFRFIHGVVFNFNGAEENVLQASHGFITQHRWAETIKAFVNLEAAGAGGREVLFQAGPEHPWLIKTYSEVAPHPCAQALAQDIFQSGIIPSDTDFRIYRDFGQVPGMDLAYTANGYVYHTYYDTPAAVTPGSIQRAGDNVLALVKSIVNSPFLADPGEYRHGSMVFFDFLGIFVVHYPERIGLVINLSSAFVAVLCLLKKFLQFPAKRTKFEEGKVSRPPSSIADLLISLFILMLSWIVGTSFSVAVGVVLTHSGHALTWYCRPYLLLALYIAPSVLGIGFVHFLVKKYIMAKEKAVVAKKEDIRPLEERITDKLMKKEAQTFYAAFLVWTVIILIMSYYRLASAYFPLLFIIFPLMIRVVIWDIVLAAKTCHQNVGAVLFMYLVATVVPVQFCMYVTFVMLDLFVPIMGRGGTQTPPDVFIGVLCAFGVVMLTSYVVSTVYILGNLKFPAIFLLFVTTVGMIVSFSGLSFPYSAVNQCPKRVFFQHTSRTFYNNAGEVVHQDAGVWITPLDYLGIQPFSDAPMFKKALPAPQEGAYGGFPYYLPLRHFVRKSWYLPGPLPQVKTSPLEVKLLHRKEKDQVYSFKFSISGPDHMTLYISPASGVDLLTSSLGPLIPIQDGGDRVVFFIYYSHGTDVGPWELSLELLPERHLPNKSNLFDFAVAAHYIHGKESSSPFLKEVIQAIPDWIFANDWVDTYKSWSYTTEFPVSQE</sequence>
<feature type="domain" description="Endoplasmic reticulum metallopeptidase 1-like C-terminal" evidence="16">
    <location>
        <begin position="619"/>
        <end position="839"/>
    </location>
</feature>
<evidence type="ECO:0000256" key="10">
    <source>
        <dbReference type="ARBA" id="ARBA00022989"/>
    </source>
</evidence>
<dbReference type="PANTHER" id="PTHR12147">
    <property type="entry name" value="METALLOPEPTIDASE M28 FAMILY MEMBER"/>
    <property type="match status" value="1"/>
</dbReference>
<evidence type="ECO:0000256" key="6">
    <source>
        <dbReference type="ARBA" id="ARBA00022723"/>
    </source>
</evidence>
<dbReference type="EMBL" id="LSMT01000219">
    <property type="protein sequence ID" value="PFX23075.1"/>
    <property type="molecule type" value="Genomic_DNA"/>
</dbReference>
<evidence type="ECO:0000256" key="5">
    <source>
        <dbReference type="ARBA" id="ARBA00022692"/>
    </source>
</evidence>
<organism evidence="18 19">
    <name type="scientific">Stylophora pistillata</name>
    <name type="common">Smooth cauliflower coral</name>
    <dbReference type="NCBI Taxonomy" id="50429"/>
    <lineage>
        <taxon>Eukaryota</taxon>
        <taxon>Metazoa</taxon>
        <taxon>Cnidaria</taxon>
        <taxon>Anthozoa</taxon>
        <taxon>Hexacorallia</taxon>
        <taxon>Scleractinia</taxon>
        <taxon>Astrocoeniina</taxon>
        <taxon>Pocilloporidae</taxon>
        <taxon>Stylophora</taxon>
    </lineage>
</organism>
<evidence type="ECO:0000259" key="17">
    <source>
        <dbReference type="Pfam" id="PF22249"/>
    </source>
</evidence>
<evidence type="ECO:0000313" key="18">
    <source>
        <dbReference type="EMBL" id="PFX23075.1"/>
    </source>
</evidence>
<evidence type="ECO:0000256" key="11">
    <source>
        <dbReference type="ARBA" id="ARBA00023049"/>
    </source>
</evidence>
<feature type="transmembrane region" description="Helical" evidence="14">
    <location>
        <begin position="590"/>
        <end position="612"/>
    </location>
</feature>
<dbReference type="Proteomes" id="UP000225706">
    <property type="component" value="Unassembled WGS sequence"/>
</dbReference>
<dbReference type="PANTHER" id="PTHR12147:SF22">
    <property type="entry name" value="ENDOPLASMIC RETICULUM METALLOPEPTIDASE 1"/>
    <property type="match status" value="1"/>
</dbReference>
<dbReference type="Gene3D" id="3.40.630.10">
    <property type="entry name" value="Zn peptidases"/>
    <property type="match status" value="1"/>
</dbReference>
<dbReference type="CDD" id="cd03875">
    <property type="entry name" value="M28_Fxna_like"/>
    <property type="match status" value="1"/>
</dbReference>
<feature type="domain" description="Peptidase M28" evidence="15">
    <location>
        <begin position="86"/>
        <end position="283"/>
    </location>
</feature>
<feature type="transmembrane region" description="Helical" evidence="14">
    <location>
        <begin position="362"/>
        <end position="384"/>
    </location>
</feature>
<keyword evidence="8" id="KW-0256">Endoplasmic reticulum</keyword>
<comment type="subcellular location">
    <subcellularLocation>
        <location evidence="2">Endoplasmic reticulum membrane</location>
        <topology evidence="2">Multi-pass membrane protein</topology>
    </subcellularLocation>
</comment>
<comment type="caution">
    <text evidence="18">The sequence shown here is derived from an EMBL/GenBank/DDBJ whole genome shotgun (WGS) entry which is preliminary data.</text>
</comment>
<accession>A0A2B4S3M5</accession>
<evidence type="ECO:0000259" key="15">
    <source>
        <dbReference type="Pfam" id="PF04389"/>
    </source>
</evidence>
<dbReference type="Pfam" id="PF22249">
    <property type="entry name" value="ERMP1-TM"/>
    <property type="match status" value="1"/>
</dbReference>
<keyword evidence="11" id="KW-0482">Metalloprotease</keyword>
<dbReference type="Pfam" id="PF04389">
    <property type="entry name" value="Peptidase_M28"/>
    <property type="match status" value="1"/>
</dbReference>
<evidence type="ECO:0000313" key="19">
    <source>
        <dbReference type="Proteomes" id="UP000225706"/>
    </source>
</evidence>
<reference evidence="19" key="1">
    <citation type="journal article" date="2017" name="bioRxiv">
        <title>Comparative analysis of the genomes of Stylophora pistillata and Acropora digitifera provides evidence for extensive differences between species of corals.</title>
        <authorList>
            <person name="Voolstra C.R."/>
            <person name="Li Y."/>
            <person name="Liew Y.J."/>
            <person name="Baumgarten S."/>
            <person name="Zoccola D."/>
            <person name="Flot J.-F."/>
            <person name="Tambutte S."/>
            <person name="Allemand D."/>
            <person name="Aranda M."/>
        </authorList>
    </citation>
    <scope>NUCLEOTIDE SEQUENCE [LARGE SCALE GENOMIC DNA]</scope>
</reference>
<gene>
    <name evidence="18" type="primary">ERMP1</name>
    <name evidence="18" type="ORF">AWC38_SpisGene12378</name>
</gene>
<dbReference type="AlphaFoldDB" id="A0A2B4S3M5"/>
<dbReference type="InterPro" id="IPR048024">
    <property type="entry name" value="Fxna-like_M28_dom"/>
</dbReference>
<evidence type="ECO:0000256" key="14">
    <source>
        <dbReference type="SAM" id="Phobius"/>
    </source>
</evidence>
<evidence type="ECO:0000256" key="8">
    <source>
        <dbReference type="ARBA" id="ARBA00022824"/>
    </source>
</evidence>
<dbReference type="OrthoDB" id="76293at2759"/>
<comment type="cofactor">
    <cofactor evidence="1">
        <name>Zn(2+)</name>
        <dbReference type="ChEBI" id="CHEBI:29105"/>
    </cofactor>
</comment>
<feature type="transmembrane region" description="Helical" evidence="14">
    <location>
        <begin position="320"/>
        <end position="341"/>
    </location>
</feature>
<feature type="transmembrane region" description="Helical" evidence="14">
    <location>
        <begin position="461"/>
        <end position="479"/>
    </location>
</feature>
<dbReference type="GO" id="GO:0008235">
    <property type="term" value="F:metalloexopeptidase activity"/>
    <property type="evidence" value="ECO:0007669"/>
    <property type="project" value="InterPro"/>
</dbReference>
<keyword evidence="13" id="KW-0325">Glycoprotein</keyword>
<dbReference type="STRING" id="50429.A0A2B4S3M5"/>
<keyword evidence="4" id="KW-0645">Protease</keyword>
<evidence type="ECO:0000256" key="12">
    <source>
        <dbReference type="ARBA" id="ARBA00023136"/>
    </source>
</evidence>
<feature type="transmembrane region" description="Helical" evidence="14">
    <location>
        <begin position="485"/>
        <end position="505"/>
    </location>
</feature>
<keyword evidence="12 14" id="KW-0472">Membrane</keyword>
<keyword evidence="6" id="KW-0479">Metal-binding</keyword>
<name>A0A2B4S3M5_STYPI</name>
<dbReference type="FunFam" id="3.40.630.10:FF:000008">
    <property type="entry name" value="Endoplasmic reticulum metallopeptidase 1"/>
    <property type="match status" value="1"/>
</dbReference>
<evidence type="ECO:0000256" key="1">
    <source>
        <dbReference type="ARBA" id="ARBA00001947"/>
    </source>
</evidence>
<feature type="transmembrane region" description="Helical" evidence="14">
    <location>
        <begin position="404"/>
        <end position="425"/>
    </location>
</feature>
<protein>
    <submittedName>
        <fullName evidence="18">Endoplasmic reticulum metallopeptidase 1</fullName>
    </submittedName>
</protein>
<dbReference type="InterPro" id="IPR007484">
    <property type="entry name" value="Peptidase_M28"/>
</dbReference>
<evidence type="ECO:0000256" key="3">
    <source>
        <dbReference type="ARBA" id="ARBA00010918"/>
    </source>
</evidence>
<keyword evidence="10 14" id="KW-1133">Transmembrane helix</keyword>
<keyword evidence="9" id="KW-0862">Zinc</keyword>
<dbReference type="SUPFAM" id="SSF53187">
    <property type="entry name" value="Zn-dependent exopeptidases"/>
    <property type="match status" value="1"/>
</dbReference>
<evidence type="ECO:0000256" key="2">
    <source>
        <dbReference type="ARBA" id="ARBA00004477"/>
    </source>
</evidence>